<comment type="catalytic activity">
    <reaction evidence="4">
        <text>O-phospho-L-seryl-[protein] + H2O = L-seryl-[protein] + phosphate</text>
        <dbReference type="Rhea" id="RHEA:20629"/>
        <dbReference type="Rhea" id="RHEA-COMP:9863"/>
        <dbReference type="Rhea" id="RHEA-COMP:11604"/>
        <dbReference type="ChEBI" id="CHEBI:15377"/>
        <dbReference type="ChEBI" id="CHEBI:29999"/>
        <dbReference type="ChEBI" id="CHEBI:43474"/>
        <dbReference type="ChEBI" id="CHEBI:83421"/>
        <dbReference type="EC" id="3.1.3.16"/>
    </reaction>
</comment>
<dbReference type="GO" id="GO:0007165">
    <property type="term" value="P:signal transduction"/>
    <property type="evidence" value="ECO:0007669"/>
    <property type="project" value="TreeGrafter"/>
</dbReference>
<dbReference type="Pfam" id="PF00782">
    <property type="entry name" value="DSPc"/>
    <property type="match status" value="1"/>
</dbReference>
<dbReference type="PANTHER" id="PTHR45948:SF2">
    <property type="entry name" value="DUAL SPECIFICITY PROTEIN PHOSPHATASE"/>
    <property type="match status" value="1"/>
</dbReference>
<dbReference type="GO" id="GO:0004722">
    <property type="term" value="F:protein serine/threonine phosphatase activity"/>
    <property type="evidence" value="ECO:0007669"/>
    <property type="project" value="UniProtKB-EC"/>
</dbReference>
<evidence type="ECO:0000256" key="4">
    <source>
        <dbReference type="ARBA" id="ARBA00047761"/>
    </source>
</evidence>
<accession>A0A3G5ACI2</accession>
<evidence type="ECO:0000256" key="5">
    <source>
        <dbReference type="ARBA" id="ARBA00048336"/>
    </source>
</evidence>
<reference evidence="8" key="1">
    <citation type="submission" date="2018-10" db="EMBL/GenBank/DDBJ databases">
        <title>Hidden diversity of soil giant viruses.</title>
        <authorList>
            <person name="Schulz F."/>
            <person name="Alteio L."/>
            <person name="Goudeau D."/>
            <person name="Ryan E.M."/>
            <person name="Malmstrom R.R."/>
            <person name="Blanchard J."/>
            <person name="Woyke T."/>
        </authorList>
    </citation>
    <scope>NUCLEOTIDE SEQUENCE</scope>
    <source>
        <strain evidence="8">SAV1</strain>
    </source>
</reference>
<dbReference type="InterPro" id="IPR000340">
    <property type="entry name" value="Dual-sp_phosphatase_cat-dom"/>
</dbReference>
<dbReference type="InterPro" id="IPR000387">
    <property type="entry name" value="Tyr_Pase_dom"/>
</dbReference>
<evidence type="ECO:0000313" key="8">
    <source>
        <dbReference type="EMBL" id="AYV84948.1"/>
    </source>
</evidence>
<dbReference type="InterPro" id="IPR020422">
    <property type="entry name" value="TYR_PHOSPHATASE_DUAL_dom"/>
</dbReference>
<dbReference type="PANTHER" id="PTHR45948">
    <property type="entry name" value="DUAL SPECIFICITY PROTEIN PHOSPHATASE DDB_G0269404-RELATED"/>
    <property type="match status" value="1"/>
</dbReference>
<dbReference type="PROSITE" id="PS50054">
    <property type="entry name" value="TYR_PHOSPHATASE_DUAL"/>
    <property type="match status" value="1"/>
</dbReference>
<dbReference type="GO" id="GO:0004725">
    <property type="term" value="F:protein tyrosine phosphatase activity"/>
    <property type="evidence" value="ECO:0007669"/>
    <property type="project" value="TreeGrafter"/>
</dbReference>
<organism evidence="8">
    <name type="scientific">Satyrvirus sp</name>
    <dbReference type="NCBI Taxonomy" id="2487771"/>
    <lineage>
        <taxon>Viruses</taxon>
        <taxon>Varidnaviria</taxon>
        <taxon>Bamfordvirae</taxon>
        <taxon>Nucleocytoviricota</taxon>
        <taxon>Megaviricetes</taxon>
        <taxon>Imitervirales</taxon>
        <taxon>Mimiviridae</taxon>
        <taxon>Megamimivirinae</taxon>
    </lineage>
</organism>
<keyword evidence="2" id="KW-0378">Hydrolase</keyword>
<dbReference type="Gene3D" id="3.90.190.10">
    <property type="entry name" value="Protein tyrosine phosphatase superfamily"/>
    <property type="match status" value="1"/>
</dbReference>
<gene>
    <name evidence="8" type="ORF">Satyrvirus1_34</name>
</gene>
<name>A0A3G5ACI2_9VIRU</name>
<dbReference type="InterPro" id="IPR029021">
    <property type="entry name" value="Prot-tyrosine_phosphatase-like"/>
</dbReference>
<sequence>MSIITDYFKISQITENIFLSGTFPLDEDQNIKKYNIKCILSCVDPLYTTELHDRIMINNPDITILYLPYNDVIEQNLWMENKNKIKIKKYINSMDAYNELANLNRLYDNKPMIEIGYHFIDNCIKSNNNILIHCMAGVSRSISVLIYYFMKKLHIGYDDALKIIKNKRIIANPNISFELQLKGYQNKRDKFTEMDANNIINELYKNV</sequence>
<dbReference type="PROSITE" id="PS50056">
    <property type="entry name" value="TYR_PHOSPHATASE_2"/>
    <property type="match status" value="1"/>
</dbReference>
<evidence type="ECO:0000256" key="2">
    <source>
        <dbReference type="ARBA" id="ARBA00022801"/>
    </source>
</evidence>
<feature type="domain" description="Tyrosine-protein phosphatase" evidence="6">
    <location>
        <begin position="9"/>
        <end position="190"/>
    </location>
</feature>
<evidence type="ECO:0000259" key="6">
    <source>
        <dbReference type="PROSITE" id="PS50054"/>
    </source>
</evidence>
<evidence type="ECO:0000256" key="3">
    <source>
        <dbReference type="ARBA" id="ARBA00022912"/>
    </source>
</evidence>
<proteinExistence type="inferred from homology"/>
<keyword evidence="3" id="KW-0904">Protein phosphatase</keyword>
<evidence type="ECO:0000256" key="1">
    <source>
        <dbReference type="ARBA" id="ARBA00008601"/>
    </source>
</evidence>
<dbReference type="CDD" id="cd14498">
    <property type="entry name" value="DSP"/>
    <property type="match status" value="1"/>
</dbReference>
<protein>
    <submittedName>
        <fullName evidence="8">Tyrosine-protein phosphatase</fullName>
    </submittedName>
</protein>
<comment type="similarity">
    <text evidence="1">Belongs to the protein-tyrosine phosphatase family. Non-receptor class dual specificity subfamily.</text>
</comment>
<comment type="catalytic activity">
    <reaction evidence="5">
        <text>O-phospho-L-threonyl-[protein] + H2O = L-threonyl-[protein] + phosphate</text>
        <dbReference type="Rhea" id="RHEA:47004"/>
        <dbReference type="Rhea" id="RHEA-COMP:11060"/>
        <dbReference type="Rhea" id="RHEA-COMP:11605"/>
        <dbReference type="ChEBI" id="CHEBI:15377"/>
        <dbReference type="ChEBI" id="CHEBI:30013"/>
        <dbReference type="ChEBI" id="CHEBI:43474"/>
        <dbReference type="ChEBI" id="CHEBI:61977"/>
        <dbReference type="EC" id="3.1.3.16"/>
    </reaction>
</comment>
<feature type="domain" description="Tyrosine specific protein phosphatases" evidence="7">
    <location>
        <begin position="110"/>
        <end position="168"/>
    </location>
</feature>
<dbReference type="SMART" id="SM00195">
    <property type="entry name" value="DSPc"/>
    <property type="match status" value="1"/>
</dbReference>
<dbReference type="SUPFAM" id="SSF52799">
    <property type="entry name" value="(Phosphotyrosine protein) phosphatases II"/>
    <property type="match status" value="1"/>
</dbReference>
<dbReference type="EMBL" id="MK072437">
    <property type="protein sequence ID" value="AYV84948.1"/>
    <property type="molecule type" value="Genomic_DNA"/>
</dbReference>
<evidence type="ECO:0000259" key="7">
    <source>
        <dbReference type="PROSITE" id="PS50056"/>
    </source>
</evidence>